<dbReference type="Proteomes" id="UP000052230">
    <property type="component" value="Unassembled WGS sequence"/>
</dbReference>
<gene>
    <name evidence="3" type="ORF">XAC3562_410034</name>
</gene>
<evidence type="ECO:0000313" key="3">
    <source>
        <dbReference type="EMBL" id="CEG16474.1"/>
    </source>
</evidence>
<keyword evidence="4" id="KW-1185">Reference proteome</keyword>
<accession>A0A0U5FDF4</accession>
<sequence length="429" mass="43649">MALCQEYASHYQQSDTSLNFGGKCVDKPNANGGGLYQCQYKRYAYYNGPVGDETCGDYPYDNSNSCGTVAPISGAQSWPGSGASVCKNGCQYSPTNVAVGMTVGAAAKMFSPGGLTPTGQECTSTDSQLDATPKEQECTPVDGQTICAKSDGRVCATASTGKQLCWKPGETGKKTEGAELADRQGGTQHTAPNLQLPSGDTLEKKGGPTTVTSTTTSGGTSSTVTTNVTTYKTTNGTDAGSKNEGEGDGKGEEGEGNGASGGGDCKTAPIVTGDAALGMIATQAWATRCAVEAGNATKVTGDIGDCKSGFTVEGDNAQAHQLRAMRAARCGDGPEWAKPKNGEGSNADPHAGATDKDGPGWSSLKVGADLLDTSGFGGGSCPTLGTVDLGRFGQVSLDGATWWCPLIAALRAVMLLIGVFIALQLLMGD</sequence>
<evidence type="ECO:0000256" key="2">
    <source>
        <dbReference type="SAM" id="Phobius"/>
    </source>
</evidence>
<dbReference type="AlphaFoldDB" id="A0A0U5FDF4"/>
<feature type="region of interest" description="Disordered" evidence="1">
    <location>
        <begin position="177"/>
        <end position="264"/>
    </location>
</feature>
<evidence type="ECO:0000313" key="4">
    <source>
        <dbReference type="Proteomes" id="UP000052230"/>
    </source>
</evidence>
<dbReference type="RefSeq" id="WP_159066132.1">
    <property type="nucleotide sequence ID" value="NZ_CP060460.1"/>
</dbReference>
<evidence type="ECO:0000256" key="1">
    <source>
        <dbReference type="SAM" id="MobiDB-lite"/>
    </source>
</evidence>
<comment type="caution">
    <text evidence="3">The sequence shown here is derived from an EMBL/GenBank/DDBJ whole genome shotgun (WGS) entry which is preliminary data.</text>
</comment>
<feature type="transmembrane region" description="Helical" evidence="2">
    <location>
        <begin position="400"/>
        <end position="426"/>
    </location>
</feature>
<proteinExistence type="predicted"/>
<feature type="compositionally biased region" description="Low complexity" evidence="1">
    <location>
        <begin position="209"/>
        <end position="240"/>
    </location>
</feature>
<reference evidence="3 4" key="1">
    <citation type="submission" date="2014-09" db="EMBL/GenBank/DDBJ databases">
        <authorList>
            <person name="Regsiter A."/>
        </authorList>
    </citation>
    <scope>NUCLEOTIDE SEQUENCE [LARGE SCALE GENOMIC DNA]</scope>
</reference>
<keyword evidence="2" id="KW-0472">Membrane</keyword>
<feature type="region of interest" description="Disordered" evidence="1">
    <location>
        <begin position="338"/>
        <end position="359"/>
    </location>
</feature>
<keyword evidence="2" id="KW-1133">Transmembrane helix</keyword>
<organism evidence="3 4">
    <name type="scientific">Xanthomonas citri pv. citri</name>
    <dbReference type="NCBI Taxonomy" id="611301"/>
    <lineage>
        <taxon>Bacteria</taxon>
        <taxon>Pseudomonadati</taxon>
        <taxon>Pseudomonadota</taxon>
        <taxon>Gammaproteobacteria</taxon>
        <taxon>Lysobacterales</taxon>
        <taxon>Lysobacteraceae</taxon>
        <taxon>Xanthomonas</taxon>
    </lineage>
</organism>
<evidence type="ECO:0008006" key="5">
    <source>
        <dbReference type="Google" id="ProtNLM"/>
    </source>
</evidence>
<keyword evidence="2" id="KW-0812">Transmembrane</keyword>
<name>A0A0U5FDF4_XANCI</name>
<dbReference type="EMBL" id="CCXZ01000135">
    <property type="protein sequence ID" value="CEG16474.1"/>
    <property type="molecule type" value="Genomic_DNA"/>
</dbReference>
<protein>
    <recommendedName>
        <fullName evidence="5">Phage-related protein</fullName>
    </recommendedName>
</protein>
<feature type="compositionally biased region" description="Polar residues" evidence="1">
    <location>
        <begin position="185"/>
        <end position="198"/>
    </location>
</feature>
<feature type="compositionally biased region" description="Basic and acidic residues" evidence="1">
    <location>
        <begin position="241"/>
        <end position="253"/>
    </location>
</feature>